<dbReference type="Proteomes" id="UP000778523">
    <property type="component" value="Unassembled WGS sequence"/>
</dbReference>
<protein>
    <submittedName>
        <fullName evidence="4">DUF4129 domain-containing protein</fullName>
    </submittedName>
</protein>
<proteinExistence type="predicted"/>
<keyword evidence="2" id="KW-0812">Transmembrane</keyword>
<feature type="domain" description="Protein-glutamine gamma-glutamyltransferase-like C-terminal" evidence="3">
    <location>
        <begin position="431"/>
        <end position="500"/>
    </location>
</feature>
<feature type="transmembrane region" description="Helical" evidence="2">
    <location>
        <begin position="356"/>
        <end position="377"/>
    </location>
</feature>
<feature type="transmembrane region" description="Helical" evidence="2">
    <location>
        <begin position="199"/>
        <end position="222"/>
    </location>
</feature>
<evidence type="ECO:0000313" key="5">
    <source>
        <dbReference type="Proteomes" id="UP000778523"/>
    </source>
</evidence>
<dbReference type="Pfam" id="PF13559">
    <property type="entry name" value="DUF4129"/>
    <property type="match status" value="1"/>
</dbReference>
<keyword evidence="2" id="KW-0472">Membrane</keyword>
<evidence type="ECO:0000256" key="2">
    <source>
        <dbReference type="SAM" id="Phobius"/>
    </source>
</evidence>
<dbReference type="RefSeq" id="WP_170023294.1">
    <property type="nucleotide sequence ID" value="NZ_JABCSC020000007.1"/>
</dbReference>
<feature type="transmembrane region" description="Helical" evidence="2">
    <location>
        <begin position="36"/>
        <end position="69"/>
    </location>
</feature>
<sequence length="509" mass="56911">MDLERLSVTLRPRNHWEAIDLGVRFALSRARPLYAAWFALTLPVLAVLTLIFALWLGEISWVLLIMWWLKPVFDRLALHVVSHAVFGEIPSLRQSLRALPGLLRNSRLLAALTWERFSLTRSIRLPVDQLEGLRGKAGRQRKSLLGRRIGSAATWHTLAWLHLETILWTGLLGLVWLLIPEDLMPAGVTLWKLLTAQPLWFSCLLYLPLLACSLLLEPLYVAGGFMLYLKRRTDLEAWDVELQFRRLAQSHTARSGLASVCIAILLGLLLGVATPSPAEAADSASLRETQISQSGETIKQVMQDPAFGKEETERRLHWRSSDEPKNKDAFKLPDGLRGLFQGLESFFEWIGKAMAMLGRIGSWLLILAALGLLLYLASRFGWLRNSGDAKAPPAELAGFDIRPQSLPDDLASAAHALLAAGDARGALSLLFRGSLSRLAHREQVAFARGDTEGDCLDRTRQQASARAPYLARLLGCWQRLAYAHQVIPPAEIEALCQDWRKHFEEVSRG</sequence>
<gene>
    <name evidence="4" type="ORF">HJ583_018495</name>
</gene>
<dbReference type="EMBL" id="JABCSC020000007">
    <property type="protein sequence ID" value="NSL57026.1"/>
    <property type="molecule type" value="Genomic_DNA"/>
</dbReference>
<accession>A0ABX2IRW9</accession>
<dbReference type="InterPro" id="IPR025403">
    <property type="entry name" value="TgpA-like_C"/>
</dbReference>
<feature type="transmembrane region" description="Helical" evidence="2">
    <location>
        <begin position="255"/>
        <end position="273"/>
    </location>
</feature>
<feature type="compositionally biased region" description="Basic and acidic residues" evidence="1">
    <location>
        <begin position="307"/>
        <end position="326"/>
    </location>
</feature>
<reference evidence="4 5" key="1">
    <citation type="submission" date="2020-06" db="EMBL/GenBank/DDBJ databases">
        <title>Draft genome of Uliginosibacterium sp. IMCC34675.</title>
        <authorList>
            <person name="Song J."/>
        </authorList>
    </citation>
    <scope>NUCLEOTIDE SEQUENCE [LARGE SCALE GENOMIC DNA]</scope>
    <source>
        <strain evidence="4 5">IMCC34675</strain>
    </source>
</reference>
<keyword evidence="2" id="KW-1133">Transmembrane helix</keyword>
<evidence type="ECO:0000313" key="4">
    <source>
        <dbReference type="EMBL" id="NSL57026.1"/>
    </source>
</evidence>
<evidence type="ECO:0000256" key="1">
    <source>
        <dbReference type="SAM" id="MobiDB-lite"/>
    </source>
</evidence>
<organism evidence="4 5">
    <name type="scientific">Uliginosibacterium aquaticum</name>
    <dbReference type="NCBI Taxonomy" id="2731212"/>
    <lineage>
        <taxon>Bacteria</taxon>
        <taxon>Pseudomonadati</taxon>
        <taxon>Pseudomonadota</taxon>
        <taxon>Betaproteobacteria</taxon>
        <taxon>Rhodocyclales</taxon>
        <taxon>Zoogloeaceae</taxon>
        <taxon>Uliginosibacterium</taxon>
    </lineage>
</organism>
<name>A0ABX2IRW9_9RHOO</name>
<feature type="region of interest" description="Disordered" evidence="1">
    <location>
        <begin position="302"/>
        <end position="326"/>
    </location>
</feature>
<comment type="caution">
    <text evidence="4">The sequence shown here is derived from an EMBL/GenBank/DDBJ whole genome shotgun (WGS) entry which is preliminary data.</text>
</comment>
<evidence type="ECO:0000259" key="3">
    <source>
        <dbReference type="Pfam" id="PF13559"/>
    </source>
</evidence>
<keyword evidence="5" id="KW-1185">Reference proteome</keyword>
<feature type="transmembrane region" description="Helical" evidence="2">
    <location>
        <begin position="157"/>
        <end position="179"/>
    </location>
</feature>